<feature type="compositionally biased region" description="Polar residues" evidence="6">
    <location>
        <begin position="365"/>
        <end position="375"/>
    </location>
</feature>
<feature type="region of interest" description="Disordered" evidence="6">
    <location>
        <begin position="123"/>
        <end position="156"/>
    </location>
</feature>
<dbReference type="Gene3D" id="6.10.140.2030">
    <property type="match status" value="1"/>
</dbReference>
<evidence type="ECO:0000256" key="4">
    <source>
        <dbReference type="ARBA" id="ARBA00022664"/>
    </source>
</evidence>
<proteinExistence type="inferred from homology"/>
<evidence type="ECO:0000256" key="2">
    <source>
        <dbReference type="ARBA" id="ARBA00008778"/>
    </source>
</evidence>
<dbReference type="InterPro" id="IPR011993">
    <property type="entry name" value="PH-like_dom_sf"/>
</dbReference>
<dbReference type="AlphaFoldDB" id="A0A0X3PBG5"/>
<accession>A0A0X3PBG5</accession>
<comment type="subcellular location">
    <subcellularLocation>
        <location evidence="1">Cytoplasm</location>
    </subcellularLocation>
</comment>
<dbReference type="GO" id="GO:0000290">
    <property type="term" value="P:deadenylation-dependent decapping of nuclear-transcribed mRNA"/>
    <property type="evidence" value="ECO:0007669"/>
    <property type="project" value="InterPro"/>
</dbReference>
<dbReference type="Pfam" id="PF16741">
    <property type="entry name" value="mRNA_decap_C"/>
    <property type="match status" value="1"/>
</dbReference>
<feature type="region of interest" description="Disordered" evidence="6">
    <location>
        <begin position="187"/>
        <end position="209"/>
    </location>
</feature>
<evidence type="ECO:0000256" key="1">
    <source>
        <dbReference type="ARBA" id="ARBA00004496"/>
    </source>
</evidence>
<dbReference type="GO" id="GO:0031087">
    <property type="term" value="P:deadenylation-independent decapping of nuclear-transcribed mRNA"/>
    <property type="evidence" value="ECO:0007669"/>
    <property type="project" value="TreeGrafter"/>
</dbReference>
<feature type="compositionally biased region" description="Low complexity" evidence="6">
    <location>
        <begin position="398"/>
        <end position="407"/>
    </location>
</feature>
<feature type="domain" description="mRNA-decapping enzyme C-terminal" evidence="7">
    <location>
        <begin position="444"/>
        <end position="479"/>
    </location>
</feature>
<dbReference type="InterPro" id="IPR031953">
    <property type="entry name" value="mRNA_decap_C"/>
</dbReference>
<dbReference type="GO" id="GO:0000184">
    <property type="term" value="P:nuclear-transcribed mRNA catabolic process, nonsense-mediated decay"/>
    <property type="evidence" value="ECO:0007669"/>
    <property type="project" value="UniProtKB-KW"/>
</dbReference>
<dbReference type="Gene3D" id="2.30.29.30">
    <property type="entry name" value="Pleckstrin-homology domain (PH domain)/Phosphotyrosine-binding domain (PTB)"/>
    <property type="match status" value="1"/>
</dbReference>
<feature type="compositionally biased region" description="Acidic residues" evidence="6">
    <location>
        <begin position="382"/>
        <end position="394"/>
    </location>
</feature>
<dbReference type="SUPFAM" id="SSF50729">
    <property type="entry name" value="PH domain-like"/>
    <property type="match status" value="1"/>
</dbReference>
<dbReference type="GO" id="GO:0008047">
    <property type="term" value="F:enzyme activator activity"/>
    <property type="evidence" value="ECO:0007669"/>
    <property type="project" value="InterPro"/>
</dbReference>
<comment type="similarity">
    <text evidence="2">Belongs to the DCP1 family.</text>
</comment>
<evidence type="ECO:0000313" key="8">
    <source>
        <dbReference type="EMBL" id="JAP49274.1"/>
    </source>
</evidence>
<keyword evidence="5" id="KW-0866">Nonsense-mediated mRNA decay</keyword>
<organism evidence="8">
    <name type="scientific">Schistocephalus solidus</name>
    <name type="common">Tapeworm</name>
    <dbReference type="NCBI Taxonomy" id="70667"/>
    <lineage>
        <taxon>Eukaryota</taxon>
        <taxon>Metazoa</taxon>
        <taxon>Spiralia</taxon>
        <taxon>Lophotrochozoa</taxon>
        <taxon>Platyhelminthes</taxon>
        <taxon>Cestoda</taxon>
        <taxon>Eucestoda</taxon>
        <taxon>Diphyllobothriidea</taxon>
        <taxon>Diphyllobothriidae</taxon>
        <taxon>Schistocephalus</taxon>
    </lineage>
</organism>
<keyword evidence="3" id="KW-0963">Cytoplasm</keyword>
<dbReference type="PANTHER" id="PTHR16290:SF0">
    <property type="entry name" value="DECAPPING PROTEIN 1, ISOFORM A"/>
    <property type="match status" value="1"/>
</dbReference>
<sequence length="482" mass="53324">MDFGDEIDLSVLQKHDKTCVKILDKSPSVHLYSFNSEKTAWDKTDIGGVCFVCKHSTIPGHSFIILNRKNSKVNVSEPISWDFQLQIRKPYMMYKTVRGGIFSVWFFAPEDCTRIGNLLNRLRLQNPGPEPPPFPPLRSSSVSQDPTKPIQSSPTVDTVIESVSDSFSKLVSMIRQEKEVDTVPAFLSSQKSKQTSAKECHEEESPPADSSIIDMLSTAAANFKRKSQNGVEPKPDQFTNPLLKELNSVQLSPAERGAADLKLLDKLSGLYGTVKSKAEPSTKCQFYVSELEQGLLRSEMDESDTQCPQSIDKSPGARKVAEACGSIWPKQKERIGEPTKLNQKPPAANSERLITGGRRTDSSGRLDNVTSNSAAGESDAGYLEDNDDYDEEDAVGTPSRVSVFPSRSPQPPFSPNTALPSMGVPHVPRKNQHHHLSSADVEGLTKAQLKTALLYLLENDEDFLTSIHDGYLRCLNTRISRR</sequence>
<feature type="region of interest" description="Disordered" evidence="6">
    <location>
        <begin position="299"/>
        <end position="415"/>
    </location>
</feature>
<dbReference type="GO" id="GO:0003729">
    <property type="term" value="F:mRNA binding"/>
    <property type="evidence" value="ECO:0007669"/>
    <property type="project" value="TreeGrafter"/>
</dbReference>
<dbReference type="InterPro" id="IPR010334">
    <property type="entry name" value="Dcp1"/>
</dbReference>
<feature type="compositionally biased region" description="Polar residues" evidence="6">
    <location>
        <begin position="138"/>
        <end position="156"/>
    </location>
</feature>
<reference evidence="8" key="1">
    <citation type="submission" date="2016-01" db="EMBL/GenBank/DDBJ databases">
        <title>Reference transcriptome for the parasite Schistocephalus solidus: insights into the molecular evolution of parasitism.</title>
        <authorList>
            <person name="Hebert F.O."/>
            <person name="Grambauer S."/>
            <person name="Barber I."/>
            <person name="Landry C.R."/>
            <person name="Aubin-Horth N."/>
        </authorList>
    </citation>
    <scope>NUCLEOTIDE SEQUENCE</scope>
</reference>
<dbReference type="EMBL" id="GEEE01013951">
    <property type="protein sequence ID" value="JAP49274.1"/>
    <property type="molecule type" value="Transcribed_RNA"/>
</dbReference>
<dbReference type="GO" id="GO:0000932">
    <property type="term" value="C:P-body"/>
    <property type="evidence" value="ECO:0007669"/>
    <property type="project" value="TreeGrafter"/>
</dbReference>
<evidence type="ECO:0000256" key="5">
    <source>
        <dbReference type="ARBA" id="ARBA00023161"/>
    </source>
</evidence>
<evidence type="ECO:0000259" key="7">
    <source>
        <dbReference type="Pfam" id="PF16741"/>
    </source>
</evidence>
<dbReference type="PANTHER" id="PTHR16290">
    <property type="entry name" value="TRANSCRIPTION FACTOR SMIF DECAPPING ENZYME DCP1"/>
    <property type="match status" value="1"/>
</dbReference>
<name>A0A0X3PBG5_SCHSO</name>
<evidence type="ECO:0000256" key="6">
    <source>
        <dbReference type="SAM" id="MobiDB-lite"/>
    </source>
</evidence>
<keyword evidence="4" id="KW-0507">mRNA processing</keyword>
<protein>
    <submittedName>
        <fullName evidence="8">mRNA-decapping enzyme 1B</fullName>
    </submittedName>
</protein>
<dbReference type="GO" id="GO:0006397">
    <property type="term" value="P:mRNA processing"/>
    <property type="evidence" value="ECO:0007669"/>
    <property type="project" value="UniProtKB-KW"/>
</dbReference>
<evidence type="ECO:0000256" key="3">
    <source>
        <dbReference type="ARBA" id="ARBA00022490"/>
    </source>
</evidence>
<dbReference type="Pfam" id="PF06058">
    <property type="entry name" value="DCP1"/>
    <property type="match status" value="1"/>
</dbReference>
<gene>
    <name evidence="8" type="primary">DCP1B</name>
    <name evidence="8" type="ORF">TR148724</name>
</gene>
<dbReference type="CDD" id="cd13182">
    <property type="entry name" value="EVH1-like_Dcp1"/>
    <property type="match status" value="1"/>
</dbReference>